<evidence type="ECO:0000256" key="2">
    <source>
        <dbReference type="ARBA" id="ARBA00022723"/>
    </source>
</evidence>
<keyword evidence="1" id="KW-0645">Protease</keyword>
<dbReference type="GO" id="GO:0006508">
    <property type="term" value="P:proteolysis"/>
    <property type="evidence" value="ECO:0007669"/>
    <property type="project" value="UniProtKB-KW"/>
</dbReference>
<dbReference type="SUPFAM" id="SSF55486">
    <property type="entry name" value="Metalloproteases ('zincins'), catalytic domain"/>
    <property type="match status" value="1"/>
</dbReference>
<dbReference type="KEGG" id="mehf:MmiHf6_02570"/>
<dbReference type="Pfam" id="PF00413">
    <property type="entry name" value="Peptidase_M10"/>
    <property type="match status" value="1"/>
</dbReference>
<sequence length="188" mass="20825">MKIKAIFLLFVVLLLIAAPMNVATAYKAGNDKWFSVHIPVQVSYSSMPSGWHNAITKAMDSWSYAGANFSFENYSGAYLFYVNIKQGQLSDYETLATESGSHGILYSDGKRQKWGSNITVNSQRSFSTYGASNTHDIESVILHELGHSLCLGDINSPTTSVMYRSLSIEQMKRVLTQDDIDGIKAIYG</sequence>
<evidence type="ECO:0000256" key="4">
    <source>
        <dbReference type="ARBA" id="ARBA00022833"/>
    </source>
</evidence>
<dbReference type="Proteomes" id="UP001302978">
    <property type="component" value="Chromosome"/>
</dbReference>
<keyword evidence="4" id="KW-0862">Zinc</keyword>
<dbReference type="InterPro" id="IPR021190">
    <property type="entry name" value="Pept_M10A"/>
</dbReference>
<feature type="domain" description="Peptidase M10 metallopeptidase" evidence="5">
    <location>
        <begin position="51"/>
        <end position="188"/>
    </location>
</feature>
<organism evidence="6 7">
    <name type="scientific">Methanimicrococcus hongohii</name>
    <dbReference type="NCBI Taxonomy" id="3028295"/>
    <lineage>
        <taxon>Archaea</taxon>
        <taxon>Methanobacteriati</taxon>
        <taxon>Methanobacteriota</taxon>
        <taxon>Stenosarchaea group</taxon>
        <taxon>Methanomicrobia</taxon>
        <taxon>Methanosarcinales</taxon>
        <taxon>Methanosarcinaceae</taxon>
        <taxon>Methanimicrococcus</taxon>
    </lineage>
</organism>
<dbReference type="EMBL" id="CP131059">
    <property type="protein sequence ID" value="WNY22963.1"/>
    <property type="molecule type" value="Genomic_DNA"/>
</dbReference>
<dbReference type="GO" id="GO:0031012">
    <property type="term" value="C:extracellular matrix"/>
    <property type="evidence" value="ECO:0007669"/>
    <property type="project" value="InterPro"/>
</dbReference>
<reference evidence="6 7" key="1">
    <citation type="submission" date="2023-07" db="EMBL/GenBank/DDBJ databases">
        <title>Closed genoem sequence of Methanomicrococcus sp. Hf6.</title>
        <authorList>
            <person name="Poehlein A."/>
            <person name="Protasov E."/>
            <person name="Platt K."/>
            <person name="Reeh H."/>
            <person name="Daniel R."/>
            <person name="Brune A."/>
        </authorList>
    </citation>
    <scope>NUCLEOTIDE SEQUENCE [LARGE SCALE GENOMIC DNA]</scope>
    <source>
        <strain evidence="6 7">Hf6</strain>
    </source>
</reference>
<keyword evidence="3" id="KW-0378">Hydrolase</keyword>
<dbReference type="InterPro" id="IPR001818">
    <property type="entry name" value="Pept_M10_metallopeptidase"/>
</dbReference>
<proteinExistence type="predicted"/>
<accession>A0AA96UZJ9</accession>
<dbReference type="GO" id="GO:0008270">
    <property type="term" value="F:zinc ion binding"/>
    <property type="evidence" value="ECO:0007669"/>
    <property type="project" value="InterPro"/>
</dbReference>
<evidence type="ECO:0000259" key="5">
    <source>
        <dbReference type="Pfam" id="PF00413"/>
    </source>
</evidence>
<keyword evidence="7" id="KW-1185">Reference proteome</keyword>
<dbReference type="GO" id="GO:0004222">
    <property type="term" value="F:metalloendopeptidase activity"/>
    <property type="evidence" value="ECO:0007669"/>
    <property type="project" value="InterPro"/>
</dbReference>
<dbReference type="PANTHER" id="PTHR10201">
    <property type="entry name" value="MATRIX METALLOPROTEINASE"/>
    <property type="match status" value="1"/>
</dbReference>
<evidence type="ECO:0000256" key="3">
    <source>
        <dbReference type="ARBA" id="ARBA00022801"/>
    </source>
</evidence>
<dbReference type="GeneID" id="85194707"/>
<dbReference type="PRINTS" id="PR00138">
    <property type="entry name" value="MATRIXIN"/>
</dbReference>
<keyword evidence="2" id="KW-0479">Metal-binding</keyword>
<dbReference type="InterPro" id="IPR024079">
    <property type="entry name" value="MetalloPept_cat_dom_sf"/>
</dbReference>
<dbReference type="AlphaFoldDB" id="A0AA96UZJ9"/>
<dbReference type="RefSeq" id="WP_316557941.1">
    <property type="nucleotide sequence ID" value="NZ_CP131059.1"/>
</dbReference>
<name>A0AA96UZJ9_9EURY</name>
<evidence type="ECO:0000313" key="6">
    <source>
        <dbReference type="EMBL" id="WNY22963.1"/>
    </source>
</evidence>
<evidence type="ECO:0000256" key="1">
    <source>
        <dbReference type="ARBA" id="ARBA00022670"/>
    </source>
</evidence>
<evidence type="ECO:0000313" key="7">
    <source>
        <dbReference type="Proteomes" id="UP001302978"/>
    </source>
</evidence>
<protein>
    <recommendedName>
        <fullName evidence="5">Peptidase M10 metallopeptidase domain-containing protein</fullName>
    </recommendedName>
</protein>
<gene>
    <name evidence="6" type="ORF">MmiHf6_02570</name>
</gene>
<dbReference type="Gene3D" id="3.40.390.10">
    <property type="entry name" value="Collagenase (Catalytic Domain)"/>
    <property type="match status" value="1"/>
</dbReference>